<organism evidence="1 2">
    <name type="scientific">Pseudarthrobacter phenanthrenivorans (strain DSM 18606 / JCM 16027 / LMG 23796 / Sphe3)</name>
    <name type="common">Arthrobacter phenanthrenivorans</name>
    <dbReference type="NCBI Taxonomy" id="930171"/>
    <lineage>
        <taxon>Bacteria</taxon>
        <taxon>Bacillati</taxon>
        <taxon>Actinomycetota</taxon>
        <taxon>Actinomycetes</taxon>
        <taxon>Micrococcales</taxon>
        <taxon>Micrococcaceae</taxon>
        <taxon>Pseudarthrobacter</taxon>
    </lineage>
</organism>
<name>F0M628_PSEPM</name>
<gene>
    <name evidence="1" type="ordered locus">Asphe3_35830</name>
</gene>
<dbReference type="AlphaFoldDB" id="F0M628"/>
<sequence precursor="true">MMFGATAPASAAPPAPAPAAAANAADVANVTATINETIDGVGSFTGSFVPTGFSTENGDLTVTGLVEGTFTSVDGVVTPISQTVTTTVDAGTSNAACDIINLDLGPLNLNVLGLVVDLSQVQLDITAVPGAGNLLGNLLCSVAGLLDGNGTSGLANLLNRALGL</sequence>
<reference evidence="1 2" key="1">
    <citation type="journal article" date="2011" name="Stand. Genomic Sci.">
        <title>Complete genome sequence of Arthrobacter phenanthrenivorans type strain (Sphe3).</title>
        <authorList>
            <person name="Kallimanis A."/>
            <person name="Labutti K.M."/>
            <person name="Lapidus A."/>
            <person name="Clum A."/>
            <person name="Lykidis A."/>
            <person name="Mavromatis K."/>
            <person name="Pagani I."/>
            <person name="Liolios K."/>
            <person name="Ivanova N."/>
            <person name="Goodwin L."/>
            <person name="Pitluck S."/>
            <person name="Chen A."/>
            <person name="Palaniappan K."/>
            <person name="Markowitz V."/>
            <person name="Bristow J."/>
            <person name="Velentzas A.D."/>
            <person name="Perisynakis A."/>
            <person name="Ouzounis C.C."/>
            <person name="Kyrpides N.C."/>
            <person name="Koukkou A.I."/>
            <person name="Drainas C."/>
        </authorList>
    </citation>
    <scope>NUCLEOTIDE SEQUENCE [LARGE SCALE GENOMIC DNA]</scope>
    <source>
        <strain evidence="2">DSM 18606 / JCM 16027 / LMG 23796 / Sphe3</strain>
    </source>
</reference>
<dbReference type="KEGG" id="apn:Asphe3_35830"/>
<protein>
    <submittedName>
        <fullName evidence="1">Uncharacterized protein</fullName>
    </submittedName>
</protein>
<evidence type="ECO:0000313" key="2">
    <source>
        <dbReference type="Proteomes" id="UP000008639"/>
    </source>
</evidence>
<dbReference type="Proteomes" id="UP000008639">
    <property type="component" value="Chromosome"/>
</dbReference>
<dbReference type="EMBL" id="CP002379">
    <property type="protein sequence ID" value="ADX74684.1"/>
    <property type="molecule type" value="Genomic_DNA"/>
</dbReference>
<proteinExistence type="predicted"/>
<dbReference type="HOGENOM" id="CLU_126942_0_0_11"/>
<dbReference type="eggNOG" id="ENOG50334U4">
    <property type="taxonomic scope" value="Bacteria"/>
</dbReference>
<evidence type="ECO:0000313" key="1">
    <source>
        <dbReference type="EMBL" id="ADX74684.1"/>
    </source>
</evidence>
<accession>F0M628</accession>